<comment type="caution">
    <text evidence="1">The sequence shown here is derived from an EMBL/GenBank/DDBJ whole genome shotgun (WGS) entry which is preliminary data.</text>
</comment>
<keyword evidence="2" id="KW-1185">Reference proteome</keyword>
<gene>
    <name evidence="1" type="ORF">Syun_010281</name>
</gene>
<reference evidence="1 2" key="1">
    <citation type="submission" date="2024-01" db="EMBL/GenBank/DDBJ databases">
        <title>Genome assemblies of Stephania.</title>
        <authorList>
            <person name="Yang L."/>
        </authorList>
    </citation>
    <scope>NUCLEOTIDE SEQUENCE [LARGE SCALE GENOMIC DNA]</scope>
    <source>
        <strain evidence="1">YNDBR</strain>
        <tissue evidence="1">Leaf</tissue>
    </source>
</reference>
<name>A0AAP0PPU8_9MAGN</name>
<dbReference type="AlphaFoldDB" id="A0AAP0PPU8"/>
<dbReference type="EMBL" id="JBBNAF010000004">
    <property type="protein sequence ID" value="KAK9151972.1"/>
    <property type="molecule type" value="Genomic_DNA"/>
</dbReference>
<accession>A0AAP0PPU8</accession>
<evidence type="ECO:0000313" key="2">
    <source>
        <dbReference type="Proteomes" id="UP001420932"/>
    </source>
</evidence>
<protein>
    <submittedName>
        <fullName evidence="1">Uncharacterized protein</fullName>
    </submittedName>
</protein>
<organism evidence="1 2">
    <name type="scientific">Stephania yunnanensis</name>
    <dbReference type="NCBI Taxonomy" id="152371"/>
    <lineage>
        <taxon>Eukaryota</taxon>
        <taxon>Viridiplantae</taxon>
        <taxon>Streptophyta</taxon>
        <taxon>Embryophyta</taxon>
        <taxon>Tracheophyta</taxon>
        <taxon>Spermatophyta</taxon>
        <taxon>Magnoliopsida</taxon>
        <taxon>Ranunculales</taxon>
        <taxon>Menispermaceae</taxon>
        <taxon>Menispermoideae</taxon>
        <taxon>Cissampelideae</taxon>
        <taxon>Stephania</taxon>
    </lineage>
</organism>
<proteinExistence type="predicted"/>
<evidence type="ECO:0000313" key="1">
    <source>
        <dbReference type="EMBL" id="KAK9151972.1"/>
    </source>
</evidence>
<dbReference type="Proteomes" id="UP001420932">
    <property type="component" value="Unassembled WGS sequence"/>
</dbReference>
<sequence>MLCLDCINCSGEILGNYEAAKVGFGAGKNMKTSIARVVYDCPFVDGGIKVKKSTLSNCIGITAFLHLIKGDFLDKLINHRLFFLSS</sequence>